<evidence type="ECO:0000256" key="1">
    <source>
        <dbReference type="SAM" id="Phobius"/>
    </source>
</evidence>
<name>A0A1G2HKD3_9BACT</name>
<evidence type="ECO:0000313" key="3">
    <source>
        <dbReference type="Proteomes" id="UP000178509"/>
    </source>
</evidence>
<reference evidence="2 3" key="1">
    <citation type="journal article" date="2016" name="Nat. Commun.">
        <title>Thousands of microbial genomes shed light on interconnected biogeochemical processes in an aquifer system.</title>
        <authorList>
            <person name="Anantharaman K."/>
            <person name="Brown C.T."/>
            <person name="Hug L.A."/>
            <person name="Sharon I."/>
            <person name="Castelle C.J."/>
            <person name="Probst A.J."/>
            <person name="Thomas B.C."/>
            <person name="Singh A."/>
            <person name="Wilkins M.J."/>
            <person name="Karaoz U."/>
            <person name="Brodie E.L."/>
            <person name="Williams K.H."/>
            <person name="Hubbard S.S."/>
            <person name="Banfield J.F."/>
        </authorList>
    </citation>
    <scope>NUCLEOTIDE SEQUENCE [LARGE SCALE GENOMIC DNA]</scope>
</reference>
<sequence length="137" mass="14954">MFHVIKLKLKNQSGVSLYLSVLVLAAVLAIGFGIASLLLGQLKTSRDIQKLMSVIYASDAGVERTLYKIRQNGDFTTCSTLGPPAECEIPTTLLQNQASYKVIVLDPGVGWCDLSKIKCIRSIGTLEDTNRAFEVTF</sequence>
<dbReference type="Proteomes" id="UP000178509">
    <property type="component" value="Unassembled WGS sequence"/>
</dbReference>
<evidence type="ECO:0008006" key="4">
    <source>
        <dbReference type="Google" id="ProtNLM"/>
    </source>
</evidence>
<evidence type="ECO:0000313" key="2">
    <source>
        <dbReference type="EMBL" id="OGZ62915.1"/>
    </source>
</evidence>
<gene>
    <name evidence="2" type="ORF">A3H51_00500</name>
</gene>
<accession>A0A1G2HKD3</accession>
<protein>
    <recommendedName>
        <fullName evidence="4">Type 4 fimbrial biogenesis protein PilX N-terminal domain-containing protein</fullName>
    </recommendedName>
</protein>
<feature type="transmembrane region" description="Helical" evidence="1">
    <location>
        <begin position="17"/>
        <end position="40"/>
    </location>
</feature>
<dbReference type="EMBL" id="MHOJ01000006">
    <property type="protein sequence ID" value="OGZ62915.1"/>
    <property type="molecule type" value="Genomic_DNA"/>
</dbReference>
<keyword evidence="1" id="KW-0812">Transmembrane</keyword>
<keyword evidence="1" id="KW-0472">Membrane</keyword>
<comment type="caution">
    <text evidence="2">The sequence shown here is derived from an EMBL/GenBank/DDBJ whole genome shotgun (WGS) entry which is preliminary data.</text>
</comment>
<dbReference type="STRING" id="1802164.A3H51_00500"/>
<organism evidence="2 3">
    <name type="scientific">Candidatus Spechtbacteria bacterium RIFCSPLOWO2_02_FULL_38_8</name>
    <dbReference type="NCBI Taxonomy" id="1802164"/>
    <lineage>
        <taxon>Bacteria</taxon>
        <taxon>Candidatus Spechtiibacteriota</taxon>
    </lineage>
</organism>
<proteinExistence type="predicted"/>
<keyword evidence="1" id="KW-1133">Transmembrane helix</keyword>
<dbReference type="AlphaFoldDB" id="A0A1G2HKD3"/>